<accession>A0A2T3JC18</accession>
<evidence type="ECO:0000313" key="2">
    <source>
        <dbReference type="EMBL" id="PSU46383.1"/>
    </source>
</evidence>
<sequence length="412" mass="47329">MNITMKDIIKKHSKGIFWACMILAQICVGFLFKDLADISQWFIQSPRESTMLVWYNRYLLAFIGLVAFFAVLYLKYKQRDIINNKPLIFLTLLFCFNFYSGMINPHIMMRARMDNGVFVSVEQATKYYAPNESVIVLEINGKARAHSDKQLLRPHVVGNGELGGENVVMTYCGLTNLGMAYTPEINGQKLDLAPMNQLENNLVMYDKNSGEPIQQLWGQTEADRNNSVDAKMREWPTYRMPFEKFAKAFPEGEVFVNDYLVEDMKASFWENPFLAIYDPIMELIFDHAIVDQATSVDPTFPTIKHIDTRLPNKELVYGLNIGDDYVAYTVDFVKSHDKPINATVGGKEIVVSYDYKFESLGIFYNTTGETLTEIDFYGQTPYGKLPRVETVKAAAYWIIWANFFPETDINRV</sequence>
<reference evidence="2 3" key="1">
    <citation type="submission" date="2018-01" db="EMBL/GenBank/DDBJ databases">
        <title>Whole genome sequencing of Histamine producing bacteria.</title>
        <authorList>
            <person name="Butler K."/>
        </authorList>
    </citation>
    <scope>NUCLEOTIDE SEQUENCE [LARGE SCALE GENOMIC DNA]</scope>
    <source>
        <strain evidence="2 3">JCM 12947</strain>
    </source>
</reference>
<comment type="caution">
    <text evidence="2">The sequence shown here is derived from an EMBL/GenBank/DDBJ whole genome shotgun (WGS) entry which is preliminary data.</text>
</comment>
<name>A0A2T3JC18_9GAMM</name>
<proteinExistence type="predicted"/>
<gene>
    <name evidence="2" type="ORF">C9J12_19065</name>
</gene>
<keyword evidence="3" id="KW-1185">Reference proteome</keyword>
<keyword evidence="1" id="KW-0812">Transmembrane</keyword>
<dbReference type="EMBL" id="PYMJ01000022">
    <property type="protein sequence ID" value="PSU46383.1"/>
    <property type="molecule type" value="Genomic_DNA"/>
</dbReference>
<dbReference type="OrthoDB" id="5844941at2"/>
<keyword evidence="1" id="KW-0472">Membrane</keyword>
<feature type="transmembrane region" description="Helical" evidence="1">
    <location>
        <begin position="52"/>
        <end position="74"/>
    </location>
</feature>
<keyword evidence="1" id="KW-1133">Transmembrane helix</keyword>
<evidence type="ECO:0008006" key="4">
    <source>
        <dbReference type="Google" id="ProtNLM"/>
    </source>
</evidence>
<evidence type="ECO:0000313" key="3">
    <source>
        <dbReference type="Proteomes" id="UP000240987"/>
    </source>
</evidence>
<evidence type="ECO:0000256" key="1">
    <source>
        <dbReference type="SAM" id="Phobius"/>
    </source>
</evidence>
<dbReference type="Pfam" id="PF11376">
    <property type="entry name" value="DUF3179"/>
    <property type="match status" value="1"/>
</dbReference>
<dbReference type="AlphaFoldDB" id="A0A2T3JC18"/>
<dbReference type="InterPro" id="IPR021516">
    <property type="entry name" value="DUF3179"/>
</dbReference>
<feature type="transmembrane region" description="Helical" evidence="1">
    <location>
        <begin position="15"/>
        <end position="32"/>
    </location>
</feature>
<organism evidence="2 3">
    <name type="scientific">Photobacterium frigidiphilum</name>
    <dbReference type="NCBI Taxonomy" id="264736"/>
    <lineage>
        <taxon>Bacteria</taxon>
        <taxon>Pseudomonadati</taxon>
        <taxon>Pseudomonadota</taxon>
        <taxon>Gammaproteobacteria</taxon>
        <taxon>Vibrionales</taxon>
        <taxon>Vibrionaceae</taxon>
        <taxon>Photobacterium</taxon>
    </lineage>
</organism>
<protein>
    <recommendedName>
        <fullName evidence="4">DUF3179 domain-containing protein</fullName>
    </recommendedName>
</protein>
<feature type="transmembrane region" description="Helical" evidence="1">
    <location>
        <begin position="86"/>
        <end position="103"/>
    </location>
</feature>
<dbReference type="Proteomes" id="UP000240987">
    <property type="component" value="Unassembled WGS sequence"/>
</dbReference>